<evidence type="ECO:0000313" key="2">
    <source>
        <dbReference type="Proteomes" id="UP001056120"/>
    </source>
</evidence>
<sequence length="214" mass="25074">MINEKGIHVDPAKIEVIKKWEAPKTEEAFQLLKQKLCNAPILTLPGWTDDFVVYCAASNHGLGCVLLQKDKRWVELLNDYDCEIRYHPWKANVVADALKIRIETDEVLYYLDRMWVPDSHNLRELILNEAQKSRYSVHPGADKMYKDLKEFYWWPGMKKEIANYVGKCLTCSKVKAKYQKPSGFLQQPEIPQWKWEQISMDSVTKLPQTFSSYD</sequence>
<dbReference type="Proteomes" id="UP001056120">
    <property type="component" value="Linkage Group LG02"/>
</dbReference>
<comment type="caution">
    <text evidence="1">The sequence shown here is derived from an EMBL/GenBank/DDBJ whole genome shotgun (WGS) entry which is preliminary data.</text>
</comment>
<protein>
    <submittedName>
        <fullName evidence="1">Uncharacterized protein</fullName>
    </submittedName>
</protein>
<reference evidence="2" key="1">
    <citation type="journal article" date="2022" name="Mol. Ecol. Resour.">
        <title>The genomes of chicory, endive, great burdock and yacon provide insights into Asteraceae palaeo-polyploidization history and plant inulin production.</title>
        <authorList>
            <person name="Fan W."/>
            <person name="Wang S."/>
            <person name="Wang H."/>
            <person name="Wang A."/>
            <person name="Jiang F."/>
            <person name="Liu H."/>
            <person name="Zhao H."/>
            <person name="Xu D."/>
            <person name="Zhang Y."/>
        </authorList>
    </citation>
    <scope>NUCLEOTIDE SEQUENCE [LARGE SCALE GENOMIC DNA]</scope>
    <source>
        <strain evidence="2">cv. Yunnan</strain>
    </source>
</reference>
<name>A0ACB9JZL3_9ASTR</name>
<keyword evidence="2" id="KW-1185">Reference proteome</keyword>
<reference evidence="1 2" key="2">
    <citation type="journal article" date="2022" name="Mol. Ecol. Resour.">
        <title>The genomes of chicory, endive, great burdock and yacon provide insights into Asteraceae paleo-polyploidization history and plant inulin production.</title>
        <authorList>
            <person name="Fan W."/>
            <person name="Wang S."/>
            <person name="Wang H."/>
            <person name="Wang A."/>
            <person name="Jiang F."/>
            <person name="Liu H."/>
            <person name="Zhao H."/>
            <person name="Xu D."/>
            <person name="Zhang Y."/>
        </authorList>
    </citation>
    <scope>NUCLEOTIDE SEQUENCE [LARGE SCALE GENOMIC DNA]</scope>
    <source>
        <strain evidence="2">cv. Yunnan</strain>
        <tissue evidence="1">Leaves</tissue>
    </source>
</reference>
<accession>A0ACB9JZL3</accession>
<gene>
    <name evidence="1" type="ORF">L1987_06931</name>
</gene>
<proteinExistence type="predicted"/>
<dbReference type="EMBL" id="CM042019">
    <property type="protein sequence ID" value="KAI3825444.1"/>
    <property type="molecule type" value="Genomic_DNA"/>
</dbReference>
<organism evidence="1 2">
    <name type="scientific">Smallanthus sonchifolius</name>
    <dbReference type="NCBI Taxonomy" id="185202"/>
    <lineage>
        <taxon>Eukaryota</taxon>
        <taxon>Viridiplantae</taxon>
        <taxon>Streptophyta</taxon>
        <taxon>Embryophyta</taxon>
        <taxon>Tracheophyta</taxon>
        <taxon>Spermatophyta</taxon>
        <taxon>Magnoliopsida</taxon>
        <taxon>eudicotyledons</taxon>
        <taxon>Gunneridae</taxon>
        <taxon>Pentapetalae</taxon>
        <taxon>asterids</taxon>
        <taxon>campanulids</taxon>
        <taxon>Asterales</taxon>
        <taxon>Asteraceae</taxon>
        <taxon>Asteroideae</taxon>
        <taxon>Heliantheae alliance</taxon>
        <taxon>Millerieae</taxon>
        <taxon>Smallanthus</taxon>
    </lineage>
</organism>
<evidence type="ECO:0000313" key="1">
    <source>
        <dbReference type="EMBL" id="KAI3825444.1"/>
    </source>
</evidence>